<feature type="region of interest" description="Disordered" evidence="1">
    <location>
        <begin position="54"/>
        <end position="77"/>
    </location>
</feature>
<accession>A0ABP7DT53</accession>
<evidence type="ECO:0000313" key="3">
    <source>
        <dbReference type="EMBL" id="GAA3709941.1"/>
    </source>
</evidence>
<keyword evidence="2" id="KW-0812">Transmembrane</keyword>
<keyword evidence="2" id="KW-0472">Membrane</keyword>
<proteinExistence type="predicted"/>
<dbReference type="RefSeq" id="WP_345640396.1">
    <property type="nucleotide sequence ID" value="NZ_BAABEP010000002.1"/>
</dbReference>
<feature type="compositionally biased region" description="Low complexity" evidence="1">
    <location>
        <begin position="215"/>
        <end position="228"/>
    </location>
</feature>
<keyword evidence="2" id="KW-1133">Transmembrane helix</keyword>
<organism evidence="3 4">
    <name type="scientific">Streptomyces tremellae</name>
    <dbReference type="NCBI Taxonomy" id="1124239"/>
    <lineage>
        <taxon>Bacteria</taxon>
        <taxon>Bacillati</taxon>
        <taxon>Actinomycetota</taxon>
        <taxon>Actinomycetes</taxon>
        <taxon>Kitasatosporales</taxon>
        <taxon>Streptomycetaceae</taxon>
        <taxon>Streptomyces</taxon>
    </lineage>
</organism>
<feature type="compositionally biased region" description="Gly residues" evidence="1">
    <location>
        <begin position="247"/>
        <end position="256"/>
    </location>
</feature>
<evidence type="ECO:0000313" key="4">
    <source>
        <dbReference type="Proteomes" id="UP001499884"/>
    </source>
</evidence>
<feature type="transmembrane region" description="Helical" evidence="2">
    <location>
        <begin position="21"/>
        <end position="44"/>
    </location>
</feature>
<dbReference type="Proteomes" id="UP001499884">
    <property type="component" value="Unassembled WGS sequence"/>
</dbReference>
<name>A0ABP7DT53_9ACTN</name>
<reference evidence="4" key="1">
    <citation type="journal article" date="2019" name="Int. J. Syst. Evol. Microbiol.">
        <title>The Global Catalogue of Microorganisms (GCM) 10K type strain sequencing project: providing services to taxonomists for standard genome sequencing and annotation.</title>
        <authorList>
            <consortium name="The Broad Institute Genomics Platform"/>
            <consortium name="The Broad Institute Genome Sequencing Center for Infectious Disease"/>
            <person name="Wu L."/>
            <person name="Ma J."/>
        </authorList>
    </citation>
    <scope>NUCLEOTIDE SEQUENCE [LARGE SCALE GENOMIC DNA]</scope>
    <source>
        <strain evidence="4">JCM 30846</strain>
    </source>
</reference>
<feature type="region of interest" description="Disordered" evidence="1">
    <location>
        <begin position="212"/>
        <end position="267"/>
    </location>
</feature>
<feature type="compositionally biased region" description="Polar residues" evidence="1">
    <location>
        <begin position="67"/>
        <end position="77"/>
    </location>
</feature>
<dbReference type="EMBL" id="BAABEP010000002">
    <property type="protein sequence ID" value="GAA3709941.1"/>
    <property type="molecule type" value="Genomic_DNA"/>
</dbReference>
<evidence type="ECO:0000256" key="2">
    <source>
        <dbReference type="SAM" id="Phobius"/>
    </source>
</evidence>
<gene>
    <name evidence="3" type="ORF">GCM10023082_04830</name>
</gene>
<protein>
    <submittedName>
        <fullName evidence="3">C40 family peptidase</fullName>
    </submittedName>
</protein>
<comment type="caution">
    <text evidence="3">The sequence shown here is derived from an EMBL/GenBank/DDBJ whole genome shotgun (WGS) entry which is preliminary data.</text>
</comment>
<sequence>MDQRDLMRGALKASGVVKKGAQLKFGAIAMVVFFVGLLLLGMFFPAGQASAADCEDTGPGTADASAVSETDGSGNQATGTLHEQQVEYAKVIDNAAKKAKLPGRATLIGLMTAMQESTMQNLGHGHLDSVGLFQQRPSMNWGTKQQIMTPSYSAESFFLGRGTNDGLVDIEGWAKLPLGTAAQKVQKSAHPELYAGHETAMRKLAKDAGINLERGGSATGSADSAAAGDDSEPVTSENNGCGVAKPGAGGTGGSAGGKFTDGKQTWKLNNPRSVDEAIAWAKKNSGSGSSKEWYQRCLAFTAIVYGWNFSGVNYAIDHYSVVPKSMQHAGDRHPPAGALMYWDTGHRAGHIAVYLGDGKVASNDIMRPGYIDVVDAELFETKWGAKYIGWTPPVFPKAG</sequence>
<evidence type="ECO:0000256" key="1">
    <source>
        <dbReference type="SAM" id="MobiDB-lite"/>
    </source>
</evidence>
<keyword evidence="4" id="KW-1185">Reference proteome</keyword>